<feature type="compositionally biased region" description="Basic residues" evidence="1">
    <location>
        <begin position="47"/>
        <end position="59"/>
    </location>
</feature>
<feature type="compositionally biased region" description="Basic and acidic residues" evidence="1">
    <location>
        <begin position="60"/>
        <end position="82"/>
    </location>
</feature>
<evidence type="ECO:0000313" key="2">
    <source>
        <dbReference type="EMBL" id="KAF5850300.1"/>
    </source>
</evidence>
<accession>A0A8H5ZJJ3</accession>
<evidence type="ECO:0008006" key="4">
    <source>
        <dbReference type="Google" id="ProtNLM"/>
    </source>
</evidence>
<dbReference type="PANTHER" id="PTHR39607">
    <property type="entry name" value="XANTHOCILLIN BIOSYNTHESIS CLUSTER TRANSCRIPTION FACTOR XANC-RELATED"/>
    <property type="match status" value="1"/>
</dbReference>
<reference evidence="2" key="1">
    <citation type="submission" date="2019-11" db="EMBL/GenBank/DDBJ databases">
        <title>Bipolaris sorokiniana Genome sequencing.</title>
        <authorList>
            <person name="Wang H."/>
        </authorList>
    </citation>
    <scope>NUCLEOTIDE SEQUENCE</scope>
</reference>
<dbReference type="Proteomes" id="UP000624244">
    <property type="component" value="Unassembled WGS sequence"/>
</dbReference>
<feature type="compositionally biased region" description="Basic and acidic residues" evidence="1">
    <location>
        <begin position="136"/>
        <end position="148"/>
    </location>
</feature>
<name>A0A8H5ZJJ3_COCSA</name>
<sequence>MCAEDVYHNQRVSPQQLVSSTKESSTHSGQPSETDKNDWSDVSDRSVRRKIQNKLAQRRFRSEGDRIREQREEAERDEENQRKAGASYAQPKPEELDTDHNLSGLPWGGISMRHMVEQGKHRRQGSQKDMNNGSTHHNESSFEENSSK</sequence>
<dbReference type="AlphaFoldDB" id="A0A8H5ZJJ3"/>
<feature type="compositionally biased region" description="Polar residues" evidence="1">
    <location>
        <begin position="10"/>
        <end position="32"/>
    </location>
</feature>
<dbReference type="InterPro" id="IPR052635">
    <property type="entry name" value="Sec_Metab_Biosynth_Reg"/>
</dbReference>
<evidence type="ECO:0000256" key="1">
    <source>
        <dbReference type="SAM" id="MobiDB-lite"/>
    </source>
</evidence>
<comment type="caution">
    <text evidence="2">The sequence shown here is derived from an EMBL/GenBank/DDBJ whole genome shotgun (WGS) entry which is preliminary data.</text>
</comment>
<feature type="compositionally biased region" description="Basic and acidic residues" evidence="1">
    <location>
        <begin position="33"/>
        <end position="46"/>
    </location>
</feature>
<organism evidence="2 3">
    <name type="scientific">Cochliobolus sativus</name>
    <name type="common">Common root rot and spot blotch fungus</name>
    <name type="synonym">Bipolaris sorokiniana</name>
    <dbReference type="NCBI Taxonomy" id="45130"/>
    <lineage>
        <taxon>Eukaryota</taxon>
        <taxon>Fungi</taxon>
        <taxon>Dikarya</taxon>
        <taxon>Ascomycota</taxon>
        <taxon>Pezizomycotina</taxon>
        <taxon>Dothideomycetes</taxon>
        <taxon>Pleosporomycetidae</taxon>
        <taxon>Pleosporales</taxon>
        <taxon>Pleosporineae</taxon>
        <taxon>Pleosporaceae</taxon>
        <taxon>Bipolaris</taxon>
    </lineage>
</organism>
<protein>
    <recommendedName>
        <fullName evidence="4">BZIP domain-containing protein</fullName>
    </recommendedName>
</protein>
<gene>
    <name evidence="2" type="ORF">GGP41_002504</name>
</gene>
<proteinExistence type="predicted"/>
<feature type="region of interest" description="Disordered" evidence="1">
    <location>
        <begin position="1"/>
        <end position="148"/>
    </location>
</feature>
<dbReference type="PANTHER" id="PTHR39607:SF2">
    <property type="entry name" value="BZIP DOMAIN-CONTAINING PROTEIN"/>
    <property type="match status" value="1"/>
</dbReference>
<dbReference type="EMBL" id="WNKQ01000007">
    <property type="protein sequence ID" value="KAF5850300.1"/>
    <property type="molecule type" value="Genomic_DNA"/>
</dbReference>
<evidence type="ECO:0000313" key="3">
    <source>
        <dbReference type="Proteomes" id="UP000624244"/>
    </source>
</evidence>